<feature type="transmembrane region" description="Helical" evidence="18">
    <location>
        <begin position="128"/>
        <end position="146"/>
    </location>
</feature>
<dbReference type="InterPro" id="IPR027256">
    <property type="entry name" value="P-typ_ATPase_IB"/>
</dbReference>
<feature type="transmembrane region" description="Helical" evidence="18">
    <location>
        <begin position="385"/>
        <end position="406"/>
    </location>
</feature>
<sequence>MQTQNFTVTGMSCAACSANVEKAVGRLAGVETVQVNLLTKRMAVKYNPEAVDEHTIIQTVEKSGYGAFSLSEGNTAQPPAQHADAEIADSEKKQFIFSLFFLIPLMYVSMGRMLKLPQPPFFTGTENALIFVFTQFLLTLPVLVLNRRFFINGLTSLFHGAPNMNSLIAVGSGAAAIYGVFALYRIGYGLGHGQLDIVRLYVKDLYFESSAMILTLISLGKFLEARAKKKTSEALEKLIQLRPRTAQVLRNGIEVEIPVENIAVGDTIIIRPGQTLPVDGTIIEGSTSLDESAVTGESLPVEKTVGDSVISASHNLSGSFIFRADKVGNDTTLARIIALVEEASSSKAPVAKLADVISGYFVPIVMLISLAAFIGWLVAGASFEFALSTAISVLVISCPCALGLATPTAIMAGTGKGAQLGILIRSAEGLELAHRVTAVLLDKTGTITEGKPTLQHIEVFSPQYTENDILWIAYSLEYLSEHPLAHAIIRAAEEKKLAPFKVNGFMAVHGKGIYGTAAVNDLNGTSSIGNVRIGAGNTKLCSELGIPVSGTVQARLAEAAENGASPLLIIIGDECAGLIAVADPVKEGSIRAIQDFHEMSIHTVMLTGDNQRTAEAIQKIVGVGEVAAELLPQDKKAKVEYYRSKGFSPAFIGDGINDAPALTAADVGIAIGGGTDIAIESADIVLMNNSLETAVTAIQLSKAVMRTIKQNLFWALFYNSLCIPLAAGVFYTLFGLRLSPMFAAAAMSFSSVSVVTNALRLNRFRPKHIEQTANNMQYCAIATAEPAEKTENITHKENTDMKQITLNVEGMSCGHCSARVEKALNAIEGVSAKVNLETKTAAVTYPENVTVEALKAAVTDAGYSVTGSH</sequence>
<keyword evidence="14 18" id="KW-1133">Transmembrane helix</keyword>
<protein>
    <recommendedName>
        <fullName evidence="3">P-type Cu(+) transporter</fullName>
        <ecNumber evidence="3">7.2.2.8</ecNumber>
    </recommendedName>
</protein>
<comment type="caution">
    <text evidence="20">The sequence shown here is derived from an EMBL/GenBank/DDBJ whole genome shotgun (WGS) entry which is preliminary data.</text>
</comment>
<evidence type="ECO:0000256" key="13">
    <source>
        <dbReference type="ARBA" id="ARBA00022967"/>
    </source>
</evidence>
<dbReference type="GO" id="GO:0055070">
    <property type="term" value="P:copper ion homeostasis"/>
    <property type="evidence" value="ECO:0007669"/>
    <property type="project" value="TreeGrafter"/>
</dbReference>
<evidence type="ECO:0000256" key="4">
    <source>
        <dbReference type="ARBA" id="ARBA00022448"/>
    </source>
</evidence>
<dbReference type="PANTHER" id="PTHR43520">
    <property type="entry name" value="ATP7, ISOFORM B"/>
    <property type="match status" value="1"/>
</dbReference>
<dbReference type="GO" id="GO:0016887">
    <property type="term" value="F:ATP hydrolysis activity"/>
    <property type="evidence" value="ECO:0007669"/>
    <property type="project" value="InterPro"/>
</dbReference>
<dbReference type="PROSITE" id="PS50846">
    <property type="entry name" value="HMA_2"/>
    <property type="match status" value="2"/>
</dbReference>
<keyword evidence="13" id="KW-1278">Translocase</keyword>
<dbReference type="InterPro" id="IPR006122">
    <property type="entry name" value="HMA_Cu_ion-bd"/>
</dbReference>
<dbReference type="EC" id="7.2.2.8" evidence="3"/>
<dbReference type="GO" id="GO:0005524">
    <property type="term" value="F:ATP binding"/>
    <property type="evidence" value="ECO:0007669"/>
    <property type="project" value="UniProtKB-UniRule"/>
</dbReference>
<dbReference type="GO" id="GO:0060003">
    <property type="term" value="P:copper ion export"/>
    <property type="evidence" value="ECO:0007669"/>
    <property type="project" value="UniProtKB-ARBA"/>
</dbReference>
<dbReference type="Pfam" id="PF00122">
    <property type="entry name" value="E1-E2_ATPase"/>
    <property type="match status" value="1"/>
</dbReference>
<keyword evidence="20" id="KW-0378">Hydrolase</keyword>
<dbReference type="InterPro" id="IPR059000">
    <property type="entry name" value="ATPase_P-type_domA"/>
</dbReference>
<feature type="transmembrane region" description="Helical" evidence="18">
    <location>
        <begin position="206"/>
        <end position="223"/>
    </location>
</feature>
<dbReference type="InterPro" id="IPR018303">
    <property type="entry name" value="ATPase_P-typ_P_site"/>
</dbReference>
<reference evidence="20 21" key="1">
    <citation type="submission" date="2009-07" db="EMBL/GenBank/DDBJ databases">
        <authorList>
            <person name="Madupu R."/>
            <person name="Sebastian Y."/>
            <person name="Durkin A.S."/>
            <person name="Torralba M."/>
            <person name="Methe B."/>
            <person name="Sutton G.G."/>
            <person name="Strausberg R.L."/>
            <person name="Nelson K.E."/>
        </authorList>
    </citation>
    <scope>NUCLEOTIDE SEQUENCE [LARGE SCALE GENOMIC DNA]</scope>
    <source>
        <strain evidence="20 21">ATCC 35580</strain>
    </source>
</reference>
<evidence type="ECO:0000256" key="2">
    <source>
        <dbReference type="ARBA" id="ARBA00006024"/>
    </source>
</evidence>
<evidence type="ECO:0000256" key="1">
    <source>
        <dbReference type="ARBA" id="ARBA00004651"/>
    </source>
</evidence>
<feature type="domain" description="HMA" evidence="19">
    <location>
        <begin position="2"/>
        <end position="68"/>
    </location>
</feature>
<dbReference type="PROSITE" id="PS00154">
    <property type="entry name" value="ATPASE_E1_E2"/>
    <property type="match status" value="1"/>
</dbReference>
<dbReference type="PRINTS" id="PR00943">
    <property type="entry name" value="CUATPASE"/>
</dbReference>
<dbReference type="SUPFAM" id="SSF81665">
    <property type="entry name" value="Calcium ATPase, transmembrane domain M"/>
    <property type="match status" value="1"/>
</dbReference>
<dbReference type="AlphaFoldDB" id="C8PS88"/>
<comment type="similarity">
    <text evidence="2 18">Belongs to the cation transport ATPase (P-type) (TC 3.A.3) family. Type IB subfamily.</text>
</comment>
<evidence type="ECO:0000259" key="19">
    <source>
        <dbReference type="PROSITE" id="PS50846"/>
    </source>
</evidence>
<dbReference type="EMBL" id="ACYH01000049">
    <property type="protein sequence ID" value="EEV19758.1"/>
    <property type="molecule type" value="Genomic_DNA"/>
</dbReference>
<evidence type="ECO:0000256" key="12">
    <source>
        <dbReference type="ARBA" id="ARBA00022842"/>
    </source>
</evidence>
<evidence type="ECO:0000256" key="15">
    <source>
        <dbReference type="ARBA" id="ARBA00023008"/>
    </source>
</evidence>
<keyword evidence="9 18" id="KW-0547">Nucleotide-binding</keyword>
<dbReference type="Pfam" id="PF00702">
    <property type="entry name" value="Hydrolase"/>
    <property type="match status" value="1"/>
</dbReference>
<keyword evidence="15" id="KW-0186">Copper</keyword>
<keyword evidence="17 18" id="KW-0472">Membrane</keyword>
<dbReference type="SUPFAM" id="SSF55008">
    <property type="entry name" value="HMA, heavy metal-associated domain"/>
    <property type="match status" value="2"/>
</dbReference>
<dbReference type="Gene3D" id="3.40.50.1000">
    <property type="entry name" value="HAD superfamily/HAD-like"/>
    <property type="match status" value="1"/>
</dbReference>
<evidence type="ECO:0000313" key="20">
    <source>
        <dbReference type="EMBL" id="EEV19758.1"/>
    </source>
</evidence>
<evidence type="ECO:0000256" key="18">
    <source>
        <dbReference type="RuleBase" id="RU362081"/>
    </source>
</evidence>
<dbReference type="GO" id="GO:0005507">
    <property type="term" value="F:copper ion binding"/>
    <property type="evidence" value="ECO:0007669"/>
    <property type="project" value="InterPro"/>
</dbReference>
<accession>C8PS88</accession>
<feature type="transmembrane region" description="Helical" evidence="18">
    <location>
        <begin position="167"/>
        <end position="186"/>
    </location>
</feature>
<keyword evidence="12" id="KW-0460">Magnesium</keyword>
<dbReference type="Gene3D" id="3.30.70.100">
    <property type="match status" value="2"/>
</dbReference>
<keyword evidence="4" id="KW-0813">Transport</keyword>
<dbReference type="SFLD" id="SFLDF00027">
    <property type="entry name" value="p-type_atpase"/>
    <property type="match status" value="1"/>
</dbReference>
<name>C8PS88_9SPIR</name>
<feature type="transmembrane region" description="Helical" evidence="18">
    <location>
        <begin position="95"/>
        <end position="116"/>
    </location>
</feature>
<dbReference type="GO" id="GO:0005886">
    <property type="term" value="C:plasma membrane"/>
    <property type="evidence" value="ECO:0007669"/>
    <property type="project" value="UniProtKB-SubCell"/>
</dbReference>
<dbReference type="eggNOG" id="COG2217">
    <property type="taxonomic scope" value="Bacteria"/>
</dbReference>
<dbReference type="GO" id="GO:0140581">
    <property type="term" value="F:P-type monovalent copper transporter activity"/>
    <property type="evidence" value="ECO:0007669"/>
    <property type="project" value="UniProtKB-EC"/>
</dbReference>
<dbReference type="InterPro" id="IPR017969">
    <property type="entry name" value="Heavy-metal-associated_CS"/>
</dbReference>
<dbReference type="Gene3D" id="3.40.1110.10">
    <property type="entry name" value="Calcium-transporting ATPase, cytoplasmic domain N"/>
    <property type="match status" value="1"/>
</dbReference>
<dbReference type="InterPro" id="IPR006121">
    <property type="entry name" value="HMA_dom"/>
</dbReference>
<dbReference type="PRINTS" id="PR00119">
    <property type="entry name" value="CATATPASE"/>
</dbReference>
<dbReference type="SUPFAM" id="SSF56784">
    <property type="entry name" value="HAD-like"/>
    <property type="match status" value="1"/>
</dbReference>
<dbReference type="NCBIfam" id="TIGR01494">
    <property type="entry name" value="ATPase_P-type"/>
    <property type="match status" value="2"/>
</dbReference>
<dbReference type="CDD" id="cd00371">
    <property type="entry name" value="HMA"/>
    <property type="match status" value="2"/>
</dbReference>
<evidence type="ECO:0000256" key="9">
    <source>
        <dbReference type="ARBA" id="ARBA00022741"/>
    </source>
</evidence>
<organism evidence="20 21">
    <name type="scientific">Treponema vincentii ATCC 35580</name>
    <dbReference type="NCBI Taxonomy" id="596324"/>
    <lineage>
        <taxon>Bacteria</taxon>
        <taxon>Pseudomonadati</taxon>
        <taxon>Spirochaetota</taxon>
        <taxon>Spirochaetia</taxon>
        <taxon>Spirochaetales</taxon>
        <taxon>Treponemataceae</taxon>
        <taxon>Treponema</taxon>
    </lineage>
</organism>
<evidence type="ECO:0000256" key="8">
    <source>
        <dbReference type="ARBA" id="ARBA00022737"/>
    </source>
</evidence>
<dbReference type="FunFam" id="3.30.70.100:FF:000005">
    <property type="entry name" value="Copper-exporting P-type ATPase A"/>
    <property type="match status" value="2"/>
</dbReference>
<dbReference type="NCBIfam" id="TIGR01525">
    <property type="entry name" value="ATPase-IB_hvy"/>
    <property type="match status" value="1"/>
</dbReference>
<evidence type="ECO:0000256" key="14">
    <source>
        <dbReference type="ARBA" id="ARBA00022989"/>
    </source>
</evidence>
<dbReference type="SFLD" id="SFLDG00002">
    <property type="entry name" value="C1.7:_P-type_atpase_like"/>
    <property type="match status" value="1"/>
</dbReference>
<dbReference type="SFLD" id="SFLDS00003">
    <property type="entry name" value="Haloacid_Dehalogenase"/>
    <property type="match status" value="1"/>
</dbReference>
<dbReference type="InterPro" id="IPR036163">
    <property type="entry name" value="HMA_dom_sf"/>
</dbReference>
<evidence type="ECO:0000256" key="3">
    <source>
        <dbReference type="ARBA" id="ARBA00012517"/>
    </source>
</evidence>
<comment type="subcellular location">
    <subcellularLocation>
        <location evidence="1">Cell membrane</location>
        <topology evidence="1">Multi-pass membrane protein</topology>
    </subcellularLocation>
</comment>
<dbReference type="InterPro" id="IPR044492">
    <property type="entry name" value="P_typ_ATPase_HD_dom"/>
</dbReference>
<gene>
    <name evidence="20" type="ORF">TREVI0001_1254</name>
</gene>
<feature type="transmembrane region" description="Helical" evidence="18">
    <location>
        <begin position="357"/>
        <end position="379"/>
    </location>
</feature>
<feature type="transmembrane region" description="Helical" evidence="18">
    <location>
        <begin position="712"/>
        <end position="734"/>
    </location>
</feature>
<dbReference type="PROSITE" id="PS01047">
    <property type="entry name" value="HMA_1"/>
    <property type="match status" value="2"/>
</dbReference>
<dbReference type="PRINTS" id="PR00942">
    <property type="entry name" value="CUATPASEI"/>
</dbReference>
<evidence type="ECO:0000256" key="7">
    <source>
        <dbReference type="ARBA" id="ARBA00022723"/>
    </source>
</evidence>
<keyword evidence="7 18" id="KW-0479">Metal-binding</keyword>
<keyword evidence="6 18" id="KW-0812">Transmembrane</keyword>
<dbReference type="CDD" id="cd02094">
    <property type="entry name" value="P-type_ATPase_Cu-like"/>
    <property type="match status" value="1"/>
</dbReference>
<keyword evidence="5 18" id="KW-1003">Cell membrane</keyword>
<feature type="domain" description="HMA" evidence="19">
    <location>
        <begin position="802"/>
        <end position="866"/>
    </location>
</feature>
<proteinExistence type="inferred from homology"/>
<dbReference type="InterPro" id="IPR023298">
    <property type="entry name" value="ATPase_P-typ_TM_dom_sf"/>
</dbReference>
<evidence type="ECO:0000256" key="10">
    <source>
        <dbReference type="ARBA" id="ARBA00022796"/>
    </source>
</evidence>
<dbReference type="RefSeq" id="WP_006189459.1">
    <property type="nucleotide sequence ID" value="NZ_ACYH01000049.1"/>
</dbReference>
<dbReference type="FunFam" id="2.70.150.10:FF:000020">
    <property type="entry name" value="Copper-exporting P-type ATPase A"/>
    <property type="match status" value="1"/>
</dbReference>
<dbReference type="SUPFAM" id="SSF81653">
    <property type="entry name" value="Calcium ATPase, transduction domain A"/>
    <property type="match status" value="1"/>
</dbReference>
<dbReference type="InterPro" id="IPR036412">
    <property type="entry name" value="HAD-like_sf"/>
</dbReference>
<evidence type="ECO:0000256" key="16">
    <source>
        <dbReference type="ARBA" id="ARBA00023065"/>
    </source>
</evidence>
<dbReference type="OrthoDB" id="9760364at2"/>
<dbReference type="NCBIfam" id="TIGR00003">
    <property type="entry name" value="copper ion binding protein"/>
    <property type="match status" value="2"/>
</dbReference>
<dbReference type="STRING" id="596324.TREVI0001_1254"/>
<evidence type="ECO:0000256" key="5">
    <source>
        <dbReference type="ARBA" id="ARBA00022475"/>
    </source>
</evidence>
<evidence type="ECO:0000256" key="6">
    <source>
        <dbReference type="ARBA" id="ARBA00022692"/>
    </source>
</evidence>
<dbReference type="InterPro" id="IPR023214">
    <property type="entry name" value="HAD_sf"/>
</dbReference>
<evidence type="ECO:0000313" key="21">
    <source>
        <dbReference type="Proteomes" id="UP000004509"/>
    </source>
</evidence>
<dbReference type="Pfam" id="PF00403">
    <property type="entry name" value="HMA"/>
    <property type="match status" value="2"/>
</dbReference>
<evidence type="ECO:0000256" key="17">
    <source>
        <dbReference type="ARBA" id="ARBA00023136"/>
    </source>
</evidence>
<keyword evidence="10" id="KW-0187">Copper transport</keyword>
<dbReference type="Gene3D" id="2.70.150.10">
    <property type="entry name" value="Calcium-transporting ATPase, cytoplasmic transduction domain A"/>
    <property type="match status" value="1"/>
</dbReference>
<dbReference type="PANTHER" id="PTHR43520:SF8">
    <property type="entry name" value="P-TYPE CU(+) TRANSPORTER"/>
    <property type="match status" value="1"/>
</dbReference>
<keyword evidence="16" id="KW-0406">Ion transport</keyword>
<dbReference type="Proteomes" id="UP000004509">
    <property type="component" value="Unassembled WGS sequence"/>
</dbReference>
<feature type="transmembrane region" description="Helical" evidence="18">
    <location>
        <begin position="740"/>
        <end position="759"/>
    </location>
</feature>
<dbReference type="InterPro" id="IPR023299">
    <property type="entry name" value="ATPase_P-typ_cyto_dom_N"/>
</dbReference>
<keyword evidence="8" id="KW-0677">Repeat</keyword>
<dbReference type="GO" id="GO:0043682">
    <property type="term" value="F:P-type divalent copper transporter activity"/>
    <property type="evidence" value="ECO:0007669"/>
    <property type="project" value="TreeGrafter"/>
</dbReference>
<dbReference type="InterPro" id="IPR008250">
    <property type="entry name" value="ATPase_P-typ_transduc_dom_A_sf"/>
</dbReference>
<evidence type="ECO:0000256" key="11">
    <source>
        <dbReference type="ARBA" id="ARBA00022840"/>
    </source>
</evidence>
<keyword evidence="11 18" id="KW-0067">ATP-binding</keyword>
<dbReference type="InterPro" id="IPR001757">
    <property type="entry name" value="P_typ_ATPase"/>
</dbReference>
<dbReference type="SUPFAM" id="SSF81660">
    <property type="entry name" value="Metal cation-transporting ATPase, ATP-binding domain N"/>
    <property type="match status" value="1"/>
</dbReference>